<keyword evidence="2" id="KW-1185">Reference proteome</keyword>
<protein>
    <submittedName>
        <fullName evidence="1">Uncharacterized protein</fullName>
    </submittedName>
</protein>
<proteinExistence type="predicted"/>
<dbReference type="KEGG" id="nec:KGD82_14075"/>
<evidence type="ECO:0000313" key="1">
    <source>
        <dbReference type="EMBL" id="QVJ00071.1"/>
    </source>
</evidence>
<gene>
    <name evidence="1" type="ORF">KGD82_14075</name>
</gene>
<sequence length="160" mass="17633">MELFEEGARVLTQEMVRGGWTVVQGWVTRVFGGDETKRHRALEEVAETRRELDAGDGGAVSAEEVEQSWRTQLRRLLREDPAAAAELRALLDEVAPSGTGNVTNTARDVHGVLIQAGTIHGGVHRNETRYDGDHVEMRGNRAGRDVIGIQNNHGDRRSEG</sequence>
<dbReference type="RefSeq" id="WP_378736260.1">
    <property type="nucleotide sequence ID" value="NZ_CBDRIY010000051.1"/>
</dbReference>
<dbReference type="AlphaFoldDB" id="A0A975L6C8"/>
<name>A0A975L6C8_9ACTN</name>
<organism evidence="1 2">
    <name type="scientific">Nocardiopsis eucommiae</name>
    <dbReference type="NCBI Taxonomy" id="2831970"/>
    <lineage>
        <taxon>Bacteria</taxon>
        <taxon>Bacillati</taxon>
        <taxon>Actinomycetota</taxon>
        <taxon>Actinomycetes</taxon>
        <taxon>Streptosporangiales</taxon>
        <taxon>Nocardiopsidaceae</taxon>
        <taxon>Nocardiopsis</taxon>
    </lineage>
</organism>
<dbReference type="Proteomes" id="UP000682416">
    <property type="component" value="Chromosome"/>
</dbReference>
<accession>A0A975L6C8</accession>
<dbReference type="EMBL" id="CP074402">
    <property type="protein sequence ID" value="QVJ00071.1"/>
    <property type="molecule type" value="Genomic_DNA"/>
</dbReference>
<evidence type="ECO:0000313" key="2">
    <source>
        <dbReference type="Proteomes" id="UP000682416"/>
    </source>
</evidence>
<reference evidence="1" key="1">
    <citation type="submission" date="2021-05" db="EMBL/GenBank/DDBJ databases">
        <authorList>
            <person name="Kaiqin L."/>
            <person name="Jian G."/>
        </authorList>
    </citation>
    <scope>NUCLEOTIDE SEQUENCE</scope>
    <source>
        <strain evidence="1">HDS5</strain>
    </source>
</reference>